<feature type="transmembrane region" description="Helical" evidence="4">
    <location>
        <begin position="216"/>
        <end position="236"/>
    </location>
</feature>
<dbReference type="EMBL" id="PDVW01000003">
    <property type="protein sequence ID" value="POY51221.1"/>
    <property type="molecule type" value="Genomic_DNA"/>
</dbReference>
<gene>
    <name evidence="6" type="ORF">F131LOC_00733</name>
    <name evidence="7" type="ORF">F131LOC_009625</name>
</gene>
<dbReference type="EMBL" id="CP065030">
    <property type="protein sequence ID" value="QPK17549.1"/>
    <property type="molecule type" value="Genomic_DNA"/>
</dbReference>
<reference evidence="7 8" key="2">
    <citation type="submission" date="2020-11" db="EMBL/GenBank/DDBJ databases">
        <title>Complete genome sequence of Pectobacterium versatile F131.</title>
        <authorList>
            <person name="Shirshikov F.V."/>
            <person name="Miroshnikov K."/>
            <person name="Toshakov S.V."/>
            <person name="Kabanova A.P."/>
            <person name="Barannik A.P."/>
            <person name="Shneider M."/>
            <person name="Ignatov A.N."/>
            <person name="Miroshnikov K.A."/>
            <person name="Mikhailova Y.V."/>
            <person name="Shelenkov A."/>
            <person name="Yanushevich Y.G."/>
            <person name="Evseev P.V."/>
        </authorList>
    </citation>
    <scope>NUCLEOTIDE SEQUENCE [LARGE SCALE GENOMIC DNA]</scope>
    <source>
        <strain evidence="7 8">F131</strain>
    </source>
</reference>
<feature type="transmembrane region" description="Helical" evidence="4">
    <location>
        <begin position="76"/>
        <end position="93"/>
    </location>
</feature>
<keyword evidence="3 4" id="KW-0472">Membrane</keyword>
<evidence type="ECO:0000259" key="5">
    <source>
        <dbReference type="PROSITE" id="PS50850"/>
    </source>
</evidence>
<dbReference type="PROSITE" id="PS50850">
    <property type="entry name" value="MFS"/>
    <property type="match status" value="1"/>
</dbReference>
<feature type="transmembrane region" description="Helical" evidence="4">
    <location>
        <begin position="305"/>
        <end position="328"/>
    </location>
</feature>
<reference evidence="6" key="1">
    <citation type="submission" date="2017-12" db="EMBL/GenBank/DDBJ databases">
        <title>First report on the novel genomospecies/subspecies of Pectobacterium carotovorum in Russia.</title>
        <authorList>
            <person name="Shirshikov F.V."/>
            <person name="Miroshnikov K."/>
            <person name="Toshakov S.V."/>
            <person name="Kabanova A.P."/>
            <person name="Barannik A.P."/>
            <person name="Shneider M."/>
            <person name="Ignatov A.N."/>
            <person name="Miroshnikov K.A."/>
        </authorList>
    </citation>
    <scope>NUCLEOTIDE SEQUENCE [LARGE SCALE GENOMIC DNA]</scope>
    <source>
        <strain evidence="6">F131</strain>
    </source>
</reference>
<dbReference type="PANTHER" id="PTHR11360">
    <property type="entry name" value="MONOCARBOXYLATE TRANSPORTER"/>
    <property type="match status" value="1"/>
</dbReference>
<dbReference type="SUPFAM" id="SSF103473">
    <property type="entry name" value="MFS general substrate transporter"/>
    <property type="match status" value="1"/>
</dbReference>
<evidence type="ECO:0000313" key="8">
    <source>
        <dbReference type="Proteomes" id="UP000237284"/>
    </source>
</evidence>
<feature type="transmembrane region" description="Helical" evidence="4">
    <location>
        <begin position="248"/>
        <end position="269"/>
    </location>
</feature>
<feature type="transmembrane region" description="Helical" evidence="4">
    <location>
        <begin position="281"/>
        <end position="299"/>
    </location>
</feature>
<evidence type="ECO:0000313" key="6">
    <source>
        <dbReference type="EMBL" id="POY51221.1"/>
    </source>
</evidence>
<keyword evidence="2 4" id="KW-1133">Transmembrane helix</keyword>
<keyword evidence="1 4" id="KW-0812">Transmembrane</keyword>
<feature type="transmembrane region" description="Helical" evidence="4">
    <location>
        <begin position="132"/>
        <end position="153"/>
    </location>
</feature>
<dbReference type="FunFam" id="1.20.1250.20:FF:000166">
    <property type="entry name" value="Inner membrane protein YhjX"/>
    <property type="match status" value="1"/>
</dbReference>
<accession>A0A855MR25</accession>
<dbReference type="InterPro" id="IPR036259">
    <property type="entry name" value="MFS_trans_sf"/>
</dbReference>
<dbReference type="InterPro" id="IPR020846">
    <property type="entry name" value="MFS_dom"/>
</dbReference>
<feature type="transmembrane region" description="Helical" evidence="4">
    <location>
        <begin position="340"/>
        <end position="359"/>
    </location>
</feature>
<dbReference type="Gene3D" id="1.20.1250.20">
    <property type="entry name" value="MFS general substrate transporter like domains"/>
    <property type="match status" value="2"/>
</dbReference>
<evidence type="ECO:0000256" key="4">
    <source>
        <dbReference type="SAM" id="Phobius"/>
    </source>
</evidence>
<feature type="transmembrane region" description="Helical" evidence="4">
    <location>
        <begin position="365"/>
        <end position="386"/>
    </location>
</feature>
<evidence type="ECO:0000256" key="2">
    <source>
        <dbReference type="ARBA" id="ARBA00022989"/>
    </source>
</evidence>
<feature type="transmembrane region" description="Helical" evidence="4">
    <location>
        <begin position="165"/>
        <end position="184"/>
    </location>
</feature>
<feature type="transmembrane region" description="Helical" evidence="4">
    <location>
        <begin position="9"/>
        <end position="29"/>
    </location>
</feature>
<dbReference type="Proteomes" id="UP000237284">
    <property type="component" value="Chromosome"/>
</dbReference>
<dbReference type="InterPro" id="IPR011701">
    <property type="entry name" value="MFS"/>
</dbReference>
<evidence type="ECO:0000256" key="1">
    <source>
        <dbReference type="ARBA" id="ARBA00022692"/>
    </source>
</evidence>
<proteinExistence type="predicted"/>
<dbReference type="RefSeq" id="WP_103970910.1">
    <property type="nucleotide sequence ID" value="NZ_BGPS01000010.1"/>
</dbReference>
<feature type="transmembrane region" description="Helical" evidence="4">
    <location>
        <begin position="41"/>
        <end position="64"/>
    </location>
</feature>
<dbReference type="PANTHER" id="PTHR11360:SF317">
    <property type="entry name" value="MAJOR FACILITATOR SUPERFAMILY (MFS) PROFILE DOMAIN-CONTAINING PROTEIN-RELATED"/>
    <property type="match status" value="1"/>
</dbReference>
<feature type="transmembrane region" description="Helical" evidence="4">
    <location>
        <begin position="99"/>
        <end position="120"/>
    </location>
</feature>
<evidence type="ECO:0000313" key="7">
    <source>
        <dbReference type="EMBL" id="QPK17549.1"/>
    </source>
</evidence>
<feature type="domain" description="Major facilitator superfamily (MFS) profile" evidence="5">
    <location>
        <begin position="7"/>
        <end position="391"/>
    </location>
</feature>
<dbReference type="FunFam" id="1.20.1250.20:FF:000194">
    <property type="entry name" value="Inner membrane protein yhjX"/>
    <property type="match status" value="1"/>
</dbReference>
<organism evidence="6">
    <name type="scientific">Pectobacterium versatile</name>
    <dbReference type="NCBI Taxonomy" id="2488639"/>
    <lineage>
        <taxon>Bacteria</taxon>
        <taxon>Pseudomonadati</taxon>
        <taxon>Pseudomonadota</taxon>
        <taxon>Gammaproteobacteria</taxon>
        <taxon>Enterobacterales</taxon>
        <taxon>Pectobacteriaceae</taxon>
        <taxon>Pectobacterium</taxon>
    </lineage>
</organism>
<sequence>MNTKPVNRGLIVLGTIITQMGLGTIYTWSLFNQPLVDKFGWTLSSVATTFSITSFCLAFATLFAGKFQERIGLRRLTMIAGIALGAGLMASAASPSLTLIYLLMGVVVGFADGTAYITTLSNLIKWFPNRKGLIAGISVGAFGTGSLLFKYVNSFLIAEVGVSEAFFYWGIIVMAMILVGSSLLKEPAAAPVQQASVQGQTRDFSLAEMLATKESYLLFIIFFTACMSGLYLIGIVKDIGVQMAGMDMATAANAVSAIAIFNTVGRIVLGALSDNVGRMRVISFTLFVTILAVSVMTFLPLNPILFFACVSAIAFCFGGNITVFPAIVGDFFGLKNHSKNYGVIYQGFGIGALSGSFIAAQLGGFQATFMAIIIMSVISLLITLWVKPPKHQPVAVSVRTDMAHAQS</sequence>
<dbReference type="CDD" id="cd17353">
    <property type="entry name" value="MFS_OFA_like"/>
    <property type="match status" value="1"/>
</dbReference>
<name>A0A855MR25_9GAMM</name>
<evidence type="ECO:0000256" key="3">
    <source>
        <dbReference type="ARBA" id="ARBA00023136"/>
    </source>
</evidence>
<dbReference type="Pfam" id="PF07690">
    <property type="entry name" value="MFS_1"/>
    <property type="match status" value="1"/>
</dbReference>
<dbReference type="InterPro" id="IPR050327">
    <property type="entry name" value="Proton-linked_MCT"/>
</dbReference>
<dbReference type="GO" id="GO:0022857">
    <property type="term" value="F:transmembrane transporter activity"/>
    <property type="evidence" value="ECO:0007669"/>
    <property type="project" value="InterPro"/>
</dbReference>
<protein>
    <submittedName>
        <fullName evidence="6 7">MFS transporter</fullName>
    </submittedName>
</protein>
<dbReference type="AlphaFoldDB" id="A0A855MR25"/>